<gene>
    <name evidence="2" type="ORF">FIBSPDRAFT_857391</name>
</gene>
<feature type="region of interest" description="Disordered" evidence="1">
    <location>
        <begin position="26"/>
        <end position="53"/>
    </location>
</feature>
<evidence type="ECO:0000313" key="2">
    <source>
        <dbReference type="EMBL" id="KZP24301.1"/>
    </source>
</evidence>
<feature type="compositionally biased region" description="Basic and acidic residues" evidence="1">
    <location>
        <begin position="40"/>
        <end position="53"/>
    </location>
</feature>
<protein>
    <submittedName>
        <fullName evidence="2">Uncharacterized protein</fullName>
    </submittedName>
</protein>
<accession>A0A166MTK3</accession>
<reference evidence="2" key="1">
    <citation type="journal article" date="2016" name="Mol. Biol. Evol.">
        <title>Comparative Genomics of Early-Diverging Mushroom-Forming Fungi Provides Insights into the Origins of Lignocellulose Decay Capabilities.</title>
        <authorList>
            <person name="Nagy L.G."/>
            <person name="Riley R."/>
            <person name="Tritt A."/>
            <person name="Adam C."/>
            <person name="Daum C."/>
            <person name="Floudas D."/>
            <person name="Sun H."/>
            <person name="Yadav J.S."/>
            <person name="Pangilinan J."/>
            <person name="Larsson K.H."/>
            <person name="Matsuura K."/>
            <person name="Barry K."/>
            <person name="Labutti K."/>
            <person name="Kuo R."/>
            <person name="Ohm R.A."/>
            <person name="Bhattacharya S.S."/>
            <person name="Shirouzu T."/>
            <person name="Yoshinaga Y."/>
            <person name="Martin F.M."/>
            <person name="Grigoriev I.V."/>
            <person name="Hibbett D.S."/>
        </authorList>
    </citation>
    <scope>NUCLEOTIDE SEQUENCE [LARGE SCALE GENOMIC DNA]</scope>
    <source>
        <strain evidence="2">CBS 109695</strain>
    </source>
</reference>
<dbReference type="AlphaFoldDB" id="A0A166MTK3"/>
<organism evidence="2">
    <name type="scientific">Athelia psychrophila</name>
    <dbReference type="NCBI Taxonomy" id="1759441"/>
    <lineage>
        <taxon>Eukaryota</taxon>
        <taxon>Fungi</taxon>
        <taxon>Dikarya</taxon>
        <taxon>Basidiomycota</taxon>
        <taxon>Agaricomycotina</taxon>
        <taxon>Agaricomycetes</taxon>
        <taxon>Agaricomycetidae</taxon>
        <taxon>Atheliales</taxon>
        <taxon>Atheliaceae</taxon>
        <taxon>Athelia</taxon>
    </lineage>
</organism>
<feature type="non-terminal residue" evidence="2">
    <location>
        <position position="1"/>
    </location>
</feature>
<sequence>PLTIGASAHNIGDGVFRRMVSPERERDICPMRPPPCSKAEVFEKRPGYKNDGT</sequence>
<proteinExistence type="predicted"/>
<name>A0A166MTK3_9AGAM</name>
<dbReference type="EMBL" id="KV417527">
    <property type="protein sequence ID" value="KZP24301.1"/>
    <property type="molecule type" value="Genomic_DNA"/>
</dbReference>
<evidence type="ECO:0000256" key="1">
    <source>
        <dbReference type="SAM" id="MobiDB-lite"/>
    </source>
</evidence>